<protein>
    <submittedName>
        <fullName evidence="3">Uncharacterized protein</fullName>
    </submittedName>
</protein>
<accession>A0A2S5GNJ4</accession>
<organism evidence="3 4">
    <name type="scientific">Achromobacter spanius</name>
    <dbReference type="NCBI Taxonomy" id="217203"/>
    <lineage>
        <taxon>Bacteria</taxon>
        <taxon>Pseudomonadati</taxon>
        <taxon>Pseudomonadota</taxon>
        <taxon>Betaproteobacteria</taxon>
        <taxon>Burkholderiales</taxon>
        <taxon>Alcaligenaceae</taxon>
        <taxon>Achromobacter</taxon>
    </lineage>
</organism>
<dbReference type="OrthoDB" id="288267at2"/>
<sequence length="175" mass="18987">MHEWRQAFVEGVRSGSAASALSTLALIALAKHQTGHAAAATNATSQWLWGERALHQDDPSWKHTATGLLIHHAASIFWATLHARASARAQQTRWGKRPWMEGALVAATSCFADYQLTPKRLQPGFEQRLTRGALLLVYIAFGVGIALATGGASPGRRNDASGSGRRARRPSRIRD</sequence>
<proteinExistence type="predicted"/>
<dbReference type="EMBL" id="PREU01000008">
    <property type="protein sequence ID" value="PPA74670.1"/>
    <property type="molecule type" value="Genomic_DNA"/>
</dbReference>
<dbReference type="RefSeq" id="WP_046806223.1">
    <property type="nucleotide sequence ID" value="NZ_PREU01000008.1"/>
</dbReference>
<feature type="compositionally biased region" description="Basic residues" evidence="1">
    <location>
        <begin position="165"/>
        <end position="175"/>
    </location>
</feature>
<reference evidence="3 4" key="1">
    <citation type="submission" date="2018-02" db="EMBL/GenBank/DDBJ databases">
        <title>Draft Genome of Achromobacter spanius stain 6.</title>
        <authorList>
            <person name="Gunasekera T.S."/>
            <person name="Radwan O."/>
            <person name="Ruiz O.N."/>
        </authorList>
    </citation>
    <scope>NUCLEOTIDE SEQUENCE [LARGE SCALE GENOMIC DNA]</scope>
    <source>
        <strain evidence="3 4">6</strain>
    </source>
</reference>
<keyword evidence="2" id="KW-1133">Transmembrane helix</keyword>
<evidence type="ECO:0000256" key="1">
    <source>
        <dbReference type="SAM" id="MobiDB-lite"/>
    </source>
</evidence>
<evidence type="ECO:0000256" key="2">
    <source>
        <dbReference type="SAM" id="Phobius"/>
    </source>
</evidence>
<dbReference type="AlphaFoldDB" id="A0A2S5GNJ4"/>
<feature type="region of interest" description="Disordered" evidence="1">
    <location>
        <begin position="151"/>
        <end position="175"/>
    </location>
</feature>
<name>A0A2S5GNJ4_9BURK</name>
<gene>
    <name evidence="3" type="ORF">C4E15_18400</name>
</gene>
<dbReference type="Proteomes" id="UP000239990">
    <property type="component" value="Unassembled WGS sequence"/>
</dbReference>
<keyword evidence="2" id="KW-0812">Transmembrane</keyword>
<evidence type="ECO:0000313" key="3">
    <source>
        <dbReference type="EMBL" id="PPA74670.1"/>
    </source>
</evidence>
<feature type="transmembrane region" description="Helical" evidence="2">
    <location>
        <begin position="129"/>
        <end position="148"/>
    </location>
</feature>
<keyword evidence="2" id="KW-0472">Membrane</keyword>
<comment type="caution">
    <text evidence="3">The sequence shown here is derived from an EMBL/GenBank/DDBJ whole genome shotgun (WGS) entry which is preliminary data.</text>
</comment>
<evidence type="ECO:0000313" key="4">
    <source>
        <dbReference type="Proteomes" id="UP000239990"/>
    </source>
</evidence>